<feature type="region of interest" description="Disordered" evidence="1">
    <location>
        <begin position="2855"/>
        <end position="2917"/>
    </location>
</feature>
<sequence length="3145" mass="336392">MPLIVQRKYQLGVGSVIDSDAPASSASLAVVPSASDERVTTRTCHRWSYVDASSHETCIITLHAHYSLHVDVKGAGTTDATSSPQQVDDHAERPNSDDGLCGFSWEFIWIPSPRTFAGTATAAASPTPVSSDTNGIAHPDVPLPVRARFFFPRTTPLARSTVQGTGGVLFLNSRHVLVATEVPVAADSVKGPTATLMRGTDHVIRNGACYGLMDSFVLSSSNTAALGSASHPNLWTRIAAATALPGRFAARQAPGCSSATSTQSSPLPVLLLVTGVPLPPQQRQQLLNGTAAAAEVPLMRLVYVFSVPCTSKGGGCAHSGQLAWDVLVCVADLCSASASADNHHQLFAQLRHSLTLPQIRLSVQEASTENGLPSNGGVTQWGHVLCGVDGASRTLSSPPPPLGPQRLSPCDLLWVFVEEKDARGVHLLRDGQLCGSLVALLPCSRAPAHAWEALSLPAATAASSQETSLVPSPPAVLSMGFKNDTPYGALMVSSIELDSYARVNPRQRRPSRAWGGDLIKQLLPSPERVVYQLVIGKVTECVSPSATVTSRRTAAASPTVLPAHTSLVVLIMDGIHTRDCRGHSDAQQANASQVASAPTTSAAATAPLPQGLYLTETLPWDALARLASPVSPRKPVKELGATVHVHRVPLARTLWCELDPLVLSASTSTAGIPNGDWGDEGGAMQDTAQAARIDGFSWDVGRWMEWLSEVAGGDVDVKIGSDHHAALLVSDSATEAECIITSALAPSTATVTAVPSCLCTLSSPSPAVTAVRGFPRFNDLTQELTMLWCCCTAATGHSDHERHEAAAERAVAHFPPPVSPPQTTVDSQEEWEAEVAEWVAAEQVRGLLRSSTTSPNDAAVAAATYRAMRMLWAYAVLSETGPALPQWPRVFIEAVHDTATDAAAHQTRLHVYASAVQTVMTAHLASNCEGDTATVDIEVRQMRRAAGVFLRLVLRTLVELDWCAGDTLGWVCCQWTVRWFLGSGASFVVPAARPTDSPSPTVTVEASIAQDQAAAVEGLAMQVLLQLGAAVRTPAKTAPESLSASPPLPPLDWLRRVLLLFACRNRQLPLELTIDDILAASGVPLHPERSPEALQATSVNGWGEDSDEEVATSTMPPWPTHDTAELRESMEYALLRLVKPEELYSAVHHLARASPALSLQRVPASTSSAHDRSLRGVQQVLVRGVLTVADLHALLCTGWASGQPPYAAPPGGFAFVCCTVDVAMMFTSTVSPIEARTVAVAEAYEQLVIAALDTWGGRGGHDCGQPAQEVASPAETPTVAADAKDQAPVYPLFKPPELDGLGNAEATTEVSTPFPFTVLPPLLTVYFWYHVMNRLCAALQLLPLTTSETTKAREPGKEEEGDIADEQEHTPWLQRAKLRDGAELQALHRGVCVLRCLTQEDATSAEELFAAMRLVYSTPLPFSRSQHAHWQGQSAGTAACDSPAATASPRNVSWVSLYLASWDDLLLLEAPPLCSAGALLAYQDRRYNVTAQHVGDPMRVLHLLYSSAGSNRALRAQLWRIISVQQPAITRSVSVGDYMDSYEAFTRTLWCWRLALQKQHHCGSMTPRISATTMHDDYATMSAATAAWLAQVWVNVLLCDPEAVTNAGMYGNLFTALVHVRQRSEQTSIAAVAAADVAFALLRPCLLYALPILEQLSVKEELMRSNHPSQGKPASFPSYPQYNESLAWSTRPRGTTGELQHRRAPARLGAKEVCERVREQLRCLVALYEVSPSVSTDTSSSRRSDVRFTTLVQLMALQPTVASLAAAQRRIAQHSMKQSAIRREAAGNVEPGSPSPVTVASSIEDVVSGDEDSESSLEVRSFFLPPAAMYVIAATAAALHHTKNRTNSEQGDEASTDLGSRQPLFTASSSSSSLSHQDQQQQQSVGWLVVACEVVRRELGCHILAELQMNGYVEEAAAVPMAEVDMEETPGGAAADAGLHPCCFPTPCWRLVTSEAQLKEFINALADAVVPLTGALVKAFSLSLIQPIILLLVLDVLHTLLQKSGNKKQKCETGDAAGEALPCRAEAKPTSTRVSIGTDASTLGLLRQWIRRVAEPLYQQMTDADKQVVLHIITGDFAHDYLTLPHSGASPVSKSYRDSSTHAEWRQWRKRRNEEVTPRCGKKEVAMLECLRACVVGAHKPLVQMTLPRLREYEAPKPAVAATAAAAALGSSWMDPGSALRTSLLTVGAVLAPRPAHRHQQQHAQASSSALSLPRVETGACRDSSVTTSLPSPKPPLHAAPAEVSGVSGGASRSLGLTVASSDELQLLLKEETFKRRQCTELLLREQQLLLASPVFQRSLLQMYLALRLEKRRRELVAYALGQYDLIFSFSFRWHLLRLNAAREEVRRAWCEWGERQRTARQRLLQEERDARVGVQAIAYAARSLLLDAERQERCVWMLYEEGRAGLMAFEEDAWDALATAAAHARVELTKRAAEAAEEAYWKEEEAAWERIYEEELLGTNQSPRQGSPAAKTKLAQPPPMLSMEREAPRENDCMSSSLCASSRPSQSRLSNRPMNHPTAAAAPSHSIVELGVRGQVIDSVKCAAALNRIRQGAQEGLGSGATVLAPAHASCDSLGEREASNAVAPAPGTAGVTAIVSAAVEYHQQQQRAPFQSSSLAARLTQSEDKEDMAPGWDGRLAKAAVSTAGGLFNALSQWQSALRDTVAPPPPTRDSGTAKNGERSGFGAAADRTTGEAFDNLATTEAASQRAPVVVTGTTTSRGAPDQADDWDWSSNSDTASHPVEGKPAVCTAREEETSANQVVALHPCQMIPLRGKVASVVGETSAAAAATTKPPRKKKGFAAAAVRIEPISSALTHVAPPTSSPPSPPAERHLSFSEDVATPNPARSILSAVEAAAAEIPSKPPVKPPPVKKQGHESLQIQPQGSTALPTAHSGWSESSKTSSSRSSSKHDATSPPCEPCAQVLTAAVAQEACGEAEAQVGKEVQSAASVDGEDAWEWSDAEDGVGMGVRMCAGTAKWAIEIANATHGRHESHGCTLQAEPSSLPAAATVEKSPQPNVRLRDDDWGWSDDDRGNHVPTDEKHTPPLPSPPRVGNGVISTRSAPPPPPPSAQLPNFSSSDVKGGWSSDDGPSDNDTAIAGFTKAPNVVVSTPLNPPEAATRRNILADYQEMYAAELEIRAKMVKLL</sequence>
<feature type="compositionally biased region" description="Low complexity" evidence="1">
    <location>
        <begin position="1868"/>
        <end position="1878"/>
    </location>
</feature>
<dbReference type="RefSeq" id="XP_067758446.1">
    <property type="nucleotide sequence ID" value="XM_067902099.1"/>
</dbReference>
<feature type="region of interest" description="Disordered" evidence="1">
    <location>
        <begin position="2662"/>
        <end position="2744"/>
    </location>
</feature>
<feature type="compositionally biased region" description="Polar residues" evidence="1">
    <location>
        <begin position="2876"/>
        <end position="2888"/>
    </location>
</feature>
<feature type="compositionally biased region" description="Polar residues" evidence="1">
    <location>
        <begin position="1857"/>
        <end position="1867"/>
    </location>
</feature>
<feature type="region of interest" description="Disordered" evidence="1">
    <location>
        <begin position="2813"/>
        <end position="2834"/>
    </location>
</feature>
<organism evidence="2 3">
    <name type="scientific">Porcisia hertigi</name>
    <dbReference type="NCBI Taxonomy" id="2761500"/>
    <lineage>
        <taxon>Eukaryota</taxon>
        <taxon>Discoba</taxon>
        <taxon>Euglenozoa</taxon>
        <taxon>Kinetoplastea</taxon>
        <taxon>Metakinetoplastina</taxon>
        <taxon>Trypanosomatida</taxon>
        <taxon>Trypanosomatidae</taxon>
        <taxon>Leishmaniinae</taxon>
        <taxon>Porcisia</taxon>
    </lineage>
</organism>
<accession>A0A836IGM6</accession>
<dbReference type="KEGG" id="phet:94292176"/>
<keyword evidence="3" id="KW-1185">Reference proteome</keyword>
<dbReference type="EMBL" id="JAFJZO010000015">
    <property type="protein sequence ID" value="KAG5509139.1"/>
    <property type="molecule type" value="Genomic_DNA"/>
</dbReference>
<dbReference type="GeneID" id="94292176"/>
<feature type="region of interest" description="Disordered" evidence="1">
    <location>
        <begin position="2459"/>
        <end position="2522"/>
    </location>
</feature>
<name>A0A836IGM6_9TRYP</name>
<dbReference type="OrthoDB" id="273871at2759"/>
<reference evidence="2 3" key="1">
    <citation type="submission" date="2021-02" db="EMBL/GenBank/DDBJ databases">
        <title>Porcisia hertigi Genome sequencing and assembly.</title>
        <authorList>
            <person name="Almutairi H."/>
            <person name="Gatherer D."/>
        </authorList>
    </citation>
    <scope>NUCLEOTIDE SEQUENCE [LARGE SCALE GENOMIC DNA]</scope>
    <source>
        <strain evidence="2 3">C119</strain>
    </source>
</reference>
<protein>
    <submittedName>
        <fullName evidence="2">Uncharacterized protein</fullName>
    </submittedName>
</protein>
<feature type="region of interest" description="Disordered" evidence="1">
    <location>
        <begin position="1842"/>
        <end position="1878"/>
    </location>
</feature>
<evidence type="ECO:0000313" key="2">
    <source>
        <dbReference type="EMBL" id="KAG5509139.1"/>
    </source>
</evidence>
<feature type="compositionally biased region" description="Basic and acidic residues" evidence="1">
    <location>
        <begin position="2484"/>
        <end position="2493"/>
    </location>
</feature>
<gene>
    <name evidence="2" type="ORF">JKF63_06148</name>
</gene>
<feature type="region of interest" description="Disordered" evidence="1">
    <location>
        <begin position="2607"/>
        <end position="2632"/>
    </location>
</feature>
<feature type="region of interest" description="Disordered" evidence="1">
    <location>
        <begin position="3005"/>
        <end position="3097"/>
    </location>
</feature>
<feature type="compositionally biased region" description="Basic and acidic residues" evidence="1">
    <location>
        <begin position="3019"/>
        <end position="3043"/>
    </location>
</feature>
<feature type="region of interest" description="Disordered" evidence="1">
    <location>
        <begin position="2195"/>
        <end position="2245"/>
    </location>
</feature>
<feature type="region of interest" description="Disordered" evidence="1">
    <location>
        <begin position="1775"/>
        <end position="1799"/>
    </location>
</feature>
<proteinExistence type="predicted"/>
<feature type="compositionally biased region" description="Polar residues" evidence="1">
    <location>
        <begin position="2607"/>
        <end position="2617"/>
    </location>
</feature>
<feature type="compositionally biased region" description="Pro residues" evidence="1">
    <location>
        <begin position="2861"/>
        <end position="2870"/>
    </location>
</feature>
<feature type="compositionally biased region" description="Low complexity" evidence="1">
    <location>
        <begin position="2202"/>
        <end position="2215"/>
    </location>
</feature>
<feature type="region of interest" description="Disordered" evidence="1">
    <location>
        <begin position="1089"/>
        <end position="1119"/>
    </location>
</feature>
<dbReference type="Proteomes" id="UP000674318">
    <property type="component" value="Unassembled WGS sequence"/>
</dbReference>
<feature type="compositionally biased region" description="Low complexity" evidence="1">
    <location>
        <begin position="2893"/>
        <end position="2906"/>
    </location>
</feature>
<evidence type="ECO:0000313" key="3">
    <source>
        <dbReference type="Proteomes" id="UP000674318"/>
    </source>
</evidence>
<feature type="compositionally biased region" description="Polar residues" evidence="1">
    <location>
        <begin position="2494"/>
        <end position="2514"/>
    </location>
</feature>
<comment type="caution">
    <text evidence="2">The sequence shown here is derived from an EMBL/GenBank/DDBJ whole genome shotgun (WGS) entry which is preliminary data.</text>
</comment>
<feature type="region of interest" description="Disordered" evidence="1">
    <location>
        <begin position="76"/>
        <end position="95"/>
    </location>
</feature>
<evidence type="ECO:0000256" key="1">
    <source>
        <dbReference type="SAM" id="MobiDB-lite"/>
    </source>
</evidence>